<name>A0AB38A3S8_9LACT</name>
<organism evidence="1 2">
    <name type="scientific">Trichococcus collinsii</name>
    <dbReference type="NCBI Taxonomy" id="157076"/>
    <lineage>
        <taxon>Bacteria</taxon>
        <taxon>Bacillati</taxon>
        <taxon>Bacillota</taxon>
        <taxon>Bacilli</taxon>
        <taxon>Lactobacillales</taxon>
        <taxon>Carnobacteriaceae</taxon>
        <taxon>Trichococcus</taxon>
    </lineage>
</organism>
<dbReference type="AlphaFoldDB" id="A0AB38A3S8"/>
<reference evidence="1 2" key="1">
    <citation type="submission" date="2016-10" db="EMBL/GenBank/DDBJ databases">
        <authorList>
            <person name="Varghese N."/>
            <person name="Submissions S."/>
        </authorList>
    </citation>
    <scope>NUCLEOTIDE SEQUENCE [LARGE SCALE GENOMIC DNA]</scope>
    <source>
        <strain evidence="1 2">DSM 14526</strain>
    </source>
</reference>
<comment type="caution">
    <text evidence="1">The sequence shown here is derived from an EMBL/GenBank/DDBJ whole genome shotgun (WGS) entry which is preliminary data.</text>
</comment>
<keyword evidence="2" id="KW-1185">Reference proteome</keyword>
<sequence length="93" mass="11034">MEVNIPLEIPHNLQEELKRSIVSICLDAAAQANNMYYDLPPYPNKTELRKALKVGNDKIETWIAEGLQMTRFSDNEYRFDREDVRKFFNERKI</sequence>
<protein>
    <recommendedName>
        <fullName evidence="3">Helix-turn-helix domain-containing protein</fullName>
    </recommendedName>
</protein>
<dbReference type="Proteomes" id="UP000199042">
    <property type="component" value="Unassembled WGS sequence"/>
</dbReference>
<evidence type="ECO:0008006" key="3">
    <source>
        <dbReference type="Google" id="ProtNLM"/>
    </source>
</evidence>
<gene>
    <name evidence="1" type="ORF">SAMN04488525_11154</name>
</gene>
<proteinExistence type="predicted"/>
<dbReference type="EMBL" id="FNQH01000011">
    <property type="protein sequence ID" value="SEA93868.1"/>
    <property type="molecule type" value="Genomic_DNA"/>
</dbReference>
<evidence type="ECO:0000313" key="1">
    <source>
        <dbReference type="EMBL" id="SEA93868.1"/>
    </source>
</evidence>
<accession>A0AB38A3S8</accession>
<dbReference type="RefSeq" id="WP_086987751.1">
    <property type="nucleotide sequence ID" value="NZ_FJNA01000005.1"/>
</dbReference>
<evidence type="ECO:0000313" key="2">
    <source>
        <dbReference type="Proteomes" id="UP000199042"/>
    </source>
</evidence>